<sequence>MVQRYDPLRYLPTNEDLPSLDETLMDHELQNLIPNLLLTILATICADRPKLKAISTVFYYNDRGRRRVVFTFID</sequence>
<reference evidence="1 2" key="1">
    <citation type="submission" date="2022-04" db="EMBL/GenBank/DDBJ databases">
        <title>Positive selection, recombination, and allopatry shape intraspecific diversity of widespread and dominant cyanobacteria.</title>
        <authorList>
            <person name="Wei J."/>
            <person name="Shu W."/>
            <person name="Hu C."/>
        </authorList>
    </citation>
    <scope>NUCLEOTIDE SEQUENCE [LARGE SCALE GENOMIC DNA]</scope>
    <source>
        <strain evidence="1 2">AS-A4</strain>
    </source>
</reference>
<keyword evidence="2" id="KW-1185">Reference proteome</keyword>
<gene>
    <name evidence="1" type="ORF">NDI38_02415</name>
</gene>
<accession>A0ABV0KDG5</accession>
<comment type="caution">
    <text evidence="1">The sequence shown here is derived from an EMBL/GenBank/DDBJ whole genome shotgun (WGS) entry which is preliminary data.</text>
</comment>
<evidence type="ECO:0000313" key="2">
    <source>
        <dbReference type="Proteomes" id="UP001476950"/>
    </source>
</evidence>
<evidence type="ECO:0000313" key="1">
    <source>
        <dbReference type="EMBL" id="MEP1057273.1"/>
    </source>
</evidence>
<dbReference type="RefSeq" id="WP_190454294.1">
    <property type="nucleotide sequence ID" value="NZ_JAMPLM010000001.1"/>
</dbReference>
<proteinExistence type="predicted"/>
<organism evidence="1 2">
    <name type="scientific">Stenomitos frigidus AS-A4</name>
    <dbReference type="NCBI Taxonomy" id="2933935"/>
    <lineage>
        <taxon>Bacteria</taxon>
        <taxon>Bacillati</taxon>
        <taxon>Cyanobacteriota</taxon>
        <taxon>Cyanophyceae</taxon>
        <taxon>Leptolyngbyales</taxon>
        <taxon>Leptolyngbyaceae</taxon>
        <taxon>Stenomitos</taxon>
    </lineage>
</organism>
<dbReference type="Proteomes" id="UP001476950">
    <property type="component" value="Unassembled WGS sequence"/>
</dbReference>
<name>A0ABV0KDG5_9CYAN</name>
<dbReference type="EMBL" id="JAMPLM010000001">
    <property type="protein sequence ID" value="MEP1057273.1"/>
    <property type="molecule type" value="Genomic_DNA"/>
</dbReference>
<protein>
    <submittedName>
        <fullName evidence="1">Uncharacterized protein</fullName>
    </submittedName>
</protein>